<gene>
    <name evidence="1" type="ORF">CC86DRAFT_134991</name>
</gene>
<keyword evidence="2" id="KW-1185">Reference proteome</keyword>
<dbReference type="EMBL" id="MU006218">
    <property type="protein sequence ID" value="KAF2831111.1"/>
    <property type="molecule type" value="Genomic_DNA"/>
</dbReference>
<dbReference type="AlphaFoldDB" id="A0A6A7ACR5"/>
<sequence>MTSPHLSAHMMLLRMRTKLFPCSADHYSPLILFSCSPATASHKVIAYIYCRLPVTFTEFWKSSAAVLIATDTQ</sequence>
<accession>A0A6A7ACR5</accession>
<evidence type="ECO:0000313" key="1">
    <source>
        <dbReference type="EMBL" id="KAF2831111.1"/>
    </source>
</evidence>
<name>A0A6A7ACR5_9PLEO</name>
<dbReference type="Proteomes" id="UP000799424">
    <property type="component" value="Unassembled WGS sequence"/>
</dbReference>
<reference evidence="1" key="1">
    <citation type="journal article" date="2020" name="Stud. Mycol.">
        <title>101 Dothideomycetes genomes: a test case for predicting lifestyles and emergence of pathogens.</title>
        <authorList>
            <person name="Haridas S."/>
            <person name="Albert R."/>
            <person name="Binder M."/>
            <person name="Bloem J."/>
            <person name="Labutti K."/>
            <person name="Salamov A."/>
            <person name="Andreopoulos B."/>
            <person name="Baker S."/>
            <person name="Barry K."/>
            <person name="Bills G."/>
            <person name="Bluhm B."/>
            <person name="Cannon C."/>
            <person name="Castanera R."/>
            <person name="Culley D."/>
            <person name="Daum C."/>
            <person name="Ezra D."/>
            <person name="Gonzalez J."/>
            <person name="Henrissat B."/>
            <person name="Kuo A."/>
            <person name="Liang C."/>
            <person name="Lipzen A."/>
            <person name="Lutzoni F."/>
            <person name="Magnuson J."/>
            <person name="Mondo S."/>
            <person name="Nolan M."/>
            <person name="Ohm R."/>
            <person name="Pangilinan J."/>
            <person name="Park H.-J."/>
            <person name="Ramirez L."/>
            <person name="Alfaro M."/>
            <person name="Sun H."/>
            <person name="Tritt A."/>
            <person name="Yoshinaga Y."/>
            <person name="Zwiers L.-H."/>
            <person name="Turgeon B."/>
            <person name="Goodwin S."/>
            <person name="Spatafora J."/>
            <person name="Crous P."/>
            <person name="Grigoriev I."/>
        </authorList>
    </citation>
    <scope>NUCLEOTIDE SEQUENCE</scope>
    <source>
        <strain evidence="1">CBS 113818</strain>
    </source>
</reference>
<proteinExistence type="predicted"/>
<evidence type="ECO:0000313" key="2">
    <source>
        <dbReference type="Proteomes" id="UP000799424"/>
    </source>
</evidence>
<organism evidence="1 2">
    <name type="scientific">Ophiobolus disseminans</name>
    <dbReference type="NCBI Taxonomy" id="1469910"/>
    <lineage>
        <taxon>Eukaryota</taxon>
        <taxon>Fungi</taxon>
        <taxon>Dikarya</taxon>
        <taxon>Ascomycota</taxon>
        <taxon>Pezizomycotina</taxon>
        <taxon>Dothideomycetes</taxon>
        <taxon>Pleosporomycetidae</taxon>
        <taxon>Pleosporales</taxon>
        <taxon>Pleosporineae</taxon>
        <taxon>Phaeosphaeriaceae</taxon>
        <taxon>Ophiobolus</taxon>
    </lineage>
</organism>
<protein>
    <submittedName>
        <fullName evidence="1">Uncharacterized protein</fullName>
    </submittedName>
</protein>